<organism evidence="1 2">
    <name type="scientific">Candidatus Magnetobacterium bavaricum</name>
    <dbReference type="NCBI Taxonomy" id="29290"/>
    <lineage>
        <taxon>Bacteria</taxon>
        <taxon>Pseudomonadati</taxon>
        <taxon>Nitrospirota</taxon>
        <taxon>Thermodesulfovibrionia</taxon>
        <taxon>Thermodesulfovibrionales</taxon>
        <taxon>Candidatus Magnetobacteriaceae</taxon>
        <taxon>Candidatus Magnetobacterium</taxon>
    </lineage>
</organism>
<evidence type="ECO:0000313" key="2">
    <source>
        <dbReference type="Proteomes" id="UP000033423"/>
    </source>
</evidence>
<dbReference type="AlphaFoldDB" id="A0A0F3GLA7"/>
<protein>
    <submittedName>
        <fullName evidence="1">Uncharacterized protein</fullName>
    </submittedName>
</protein>
<gene>
    <name evidence="1" type="ORF">MBAV_006346</name>
</gene>
<reference evidence="1 2" key="1">
    <citation type="submission" date="2015-02" db="EMBL/GenBank/DDBJ databases">
        <title>Single-cell genomics of uncultivated deep-branching MTB reveals a conserved set of magnetosome genes.</title>
        <authorList>
            <person name="Kolinko S."/>
            <person name="Richter M."/>
            <person name="Glockner F.O."/>
            <person name="Brachmann A."/>
            <person name="Schuler D."/>
        </authorList>
    </citation>
    <scope>NUCLEOTIDE SEQUENCE [LARGE SCALE GENOMIC DNA]</scope>
    <source>
        <strain evidence="1">TM-1</strain>
    </source>
</reference>
<accession>A0A0F3GLA7</accession>
<name>A0A0F3GLA7_9BACT</name>
<sequence length="64" mass="7444">MREMVTKDDLKEALAGVDKRFNKIEKEMVTKDYLKEVMTDFAAQIGVGVRKIIREEAERNLSRV</sequence>
<dbReference type="EMBL" id="LACI01002684">
    <property type="protein sequence ID" value="KJU81463.1"/>
    <property type="molecule type" value="Genomic_DNA"/>
</dbReference>
<evidence type="ECO:0000313" key="1">
    <source>
        <dbReference type="EMBL" id="KJU81463.1"/>
    </source>
</evidence>
<keyword evidence="2" id="KW-1185">Reference proteome</keyword>
<proteinExistence type="predicted"/>
<comment type="caution">
    <text evidence="1">The sequence shown here is derived from an EMBL/GenBank/DDBJ whole genome shotgun (WGS) entry which is preliminary data.</text>
</comment>
<dbReference type="Proteomes" id="UP000033423">
    <property type="component" value="Unassembled WGS sequence"/>
</dbReference>